<reference evidence="1 2" key="1">
    <citation type="journal article" date="2017" name="Genome Biol.">
        <title>New reference genome sequences of hot pepper reveal the massive evolution of plant disease-resistance genes by retroduplication.</title>
        <authorList>
            <person name="Kim S."/>
            <person name="Park J."/>
            <person name="Yeom S.I."/>
            <person name="Kim Y.M."/>
            <person name="Seo E."/>
            <person name="Kim K.T."/>
            <person name="Kim M.S."/>
            <person name="Lee J.M."/>
            <person name="Cheong K."/>
            <person name="Shin H.S."/>
            <person name="Kim S.B."/>
            <person name="Han K."/>
            <person name="Lee J."/>
            <person name="Park M."/>
            <person name="Lee H.A."/>
            <person name="Lee H.Y."/>
            <person name="Lee Y."/>
            <person name="Oh S."/>
            <person name="Lee J.H."/>
            <person name="Choi E."/>
            <person name="Choi E."/>
            <person name="Lee S.E."/>
            <person name="Jeon J."/>
            <person name="Kim H."/>
            <person name="Choi G."/>
            <person name="Song H."/>
            <person name="Lee J."/>
            <person name="Lee S.C."/>
            <person name="Kwon J.K."/>
            <person name="Lee H.Y."/>
            <person name="Koo N."/>
            <person name="Hong Y."/>
            <person name="Kim R.W."/>
            <person name="Kang W.H."/>
            <person name="Huh J.H."/>
            <person name="Kang B.C."/>
            <person name="Yang T.J."/>
            <person name="Lee Y.H."/>
            <person name="Bennetzen J.L."/>
            <person name="Choi D."/>
        </authorList>
    </citation>
    <scope>NUCLEOTIDE SEQUENCE [LARGE SCALE GENOMIC DNA]</scope>
    <source>
        <strain evidence="2">cv. PBC81</strain>
    </source>
</reference>
<accession>A0A2G2XNI2</accession>
<keyword evidence="2" id="KW-1185">Reference proteome</keyword>
<dbReference type="Proteomes" id="UP000224567">
    <property type="component" value="Unassembled WGS sequence"/>
</dbReference>
<dbReference type="EMBL" id="MLFT02000001">
    <property type="protein sequence ID" value="PHT59047.1"/>
    <property type="molecule type" value="Genomic_DNA"/>
</dbReference>
<evidence type="ECO:0000313" key="1">
    <source>
        <dbReference type="EMBL" id="PHT59047.1"/>
    </source>
</evidence>
<comment type="caution">
    <text evidence="1">The sequence shown here is derived from an EMBL/GenBank/DDBJ whole genome shotgun (WGS) entry which is preliminary data.</text>
</comment>
<sequence length="145" mass="16378">MVDYSEFSVFVAVSDALQPSWLVNHLRSYSNEQKDRFRCSMALVQPIFEDENGQPGGIGPISPNGAINYIWRKWMFGPHDMAALGILLCSFPFRKCDASCCNCRWQANLVLAAAETHRCVSLSRTVYECSSHGYNSYVSEYGELF</sequence>
<protein>
    <submittedName>
        <fullName evidence="1">Uncharacterized protein</fullName>
    </submittedName>
</protein>
<proteinExistence type="predicted"/>
<reference evidence="2" key="2">
    <citation type="journal article" date="2017" name="J. Anim. Genet.">
        <title>Multiple reference genome sequences of hot pepper reveal the massive evolution of plant disease resistance genes by retroduplication.</title>
        <authorList>
            <person name="Kim S."/>
            <person name="Park J."/>
            <person name="Yeom S.-I."/>
            <person name="Kim Y.-M."/>
            <person name="Seo E."/>
            <person name="Kim K.-T."/>
            <person name="Kim M.-S."/>
            <person name="Lee J.M."/>
            <person name="Cheong K."/>
            <person name="Shin H.-S."/>
            <person name="Kim S.-B."/>
            <person name="Han K."/>
            <person name="Lee J."/>
            <person name="Park M."/>
            <person name="Lee H.-A."/>
            <person name="Lee H.-Y."/>
            <person name="Lee Y."/>
            <person name="Oh S."/>
            <person name="Lee J.H."/>
            <person name="Choi E."/>
            <person name="Choi E."/>
            <person name="Lee S.E."/>
            <person name="Jeon J."/>
            <person name="Kim H."/>
            <person name="Choi G."/>
            <person name="Song H."/>
            <person name="Lee J."/>
            <person name="Lee S.-C."/>
            <person name="Kwon J.-K."/>
            <person name="Lee H.-Y."/>
            <person name="Koo N."/>
            <person name="Hong Y."/>
            <person name="Kim R.W."/>
            <person name="Kang W.-H."/>
            <person name="Huh J.H."/>
            <person name="Kang B.-C."/>
            <person name="Yang T.-J."/>
            <person name="Lee Y.-H."/>
            <person name="Bennetzen J.L."/>
            <person name="Choi D."/>
        </authorList>
    </citation>
    <scope>NUCLEOTIDE SEQUENCE [LARGE SCALE GENOMIC DNA]</scope>
    <source>
        <strain evidence="2">cv. PBC81</strain>
    </source>
</reference>
<dbReference type="STRING" id="33114.A0A2G2XNI2"/>
<dbReference type="AlphaFoldDB" id="A0A2G2XNI2"/>
<name>A0A2G2XNI2_CAPBA</name>
<organism evidence="1 2">
    <name type="scientific">Capsicum baccatum</name>
    <name type="common">Peruvian pepper</name>
    <dbReference type="NCBI Taxonomy" id="33114"/>
    <lineage>
        <taxon>Eukaryota</taxon>
        <taxon>Viridiplantae</taxon>
        <taxon>Streptophyta</taxon>
        <taxon>Embryophyta</taxon>
        <taxon>Tracheophyta</taxon>
        <taxon>Spermatophyta</taxon>
        <taxon>Magnoliopsida</taxon>
        <taxon>eudicotyledons</taxon>
        <taxon>Gunneridae</taxon>
        <taxon>Pentapetalae</taxon>
        <taxon>asterids</taxon>
        <taxon>lamiids</taxon>
        <taxon>Solanales</taxon>
        <taxon>Solanaceae</taxon>
        <taxon>Solanoideae</taxon>
        <taxon>Capsiceae</taxon>
        <taxon>Capsicum</taxon>
    </lineage>
</organism>
<evidence type="ECO:0000313" key="2">
    <source>
        <dbReference type="Proteomes" id="UP000224567"/>
    </source>
</evidence>
<dbReference type="OrthoDB" id="1924787at2759"/>
<gene>
    <name evidence="1" type="ORF">CQW23_01410</name>
</gene>